<keyword evidence="1" id="KW-0812">Transmembrane</keyword>
<dbReference type="Proteomes" id="UP000177112">
    <property type="component" value="Unassembled WGS sequence"/>
</dbReference>
<gene>
    <name evidence="2" type="ORF">A3B84_00095</name>
</gene>
<feature type="transmembrane region" description="Helical" evidence="1">
    <location>
        <begin position="58"/>
        <end position="79"/>
    </location>
</feature>
<name>A0A1F6VPZ6_9BACT</name>
<protein>
    <submittedName>
        <fullName evidence="2">Uncharacterized protein</fullName>
    </submittedName>
</protein>
<comment type="caution">
    <text evidence="2">The sequence shown here is derived from an EMBL/GenBank/DDBJ whole genome shotgun (WGS) entry which is preliminary data.</text>
</comment>
<sequence length="88" mass="10199">MALRILASLLLLLSIIYMPFWLSVILALAAIVYFSFFWESVALFFLSDLLYGTSEARFLNIFFISTIISILFLTIIELLKKKIRISKE</sequence>
<keyword evidence="1" id="KW-0472">Membrane</keyword>
<dbReference type="AlphaFoldDB" id="A0A1F6VPZ6"/>
<evidence type="ECO:0000256" key="1">
    <source>
        <dbReference type="SAM" id="Phobius"/>
    </source>
</evidence>
<feature type="transmembrane region" description="Helical" evidence="1">
    <location>
        <begin position="9"/>
        <end position="38"/>
    </location>
</feature>
<proteinExistence type="predicted"/>
<accession>A0A1F6VPZ6</accession>
<reference evidence="2 3" key="1">
    <citation type="journal article" date="2016" name="Nat. Commun.">
        <title>Thousands of microbial genomes shed light on interconnected biogeochemical processes in an aquifer system.</title>
        <authorList>
            <person name="Anantharaman K."/>
            <person name="Brown C.T."/>
            <person name="Hug L.A."/>
            <person name="Sharon I."/>
            <person name="Castelle C.J."/>
            <person name="Probst A.J."/>
            <person name="Thomas B.C."/>
            <person name="Singh A."/>
            <person name="Wilkins M.J."/>
            <person name="Karaoz U."/>
            <person name="Brodie E.L."/>
            <person name="Williams K.H."/>
            <person name="Hubbard S.S."/>
            <person name="Banfield J.F."/>
        </authorList>
    </citation>
    <scope>NUCLEOTIDE SEQUENCE [LARGE SCALE GENOMIC DNA]</scope>
</reference>
<dbReference type="STRING" id="1801748.A3B84_00095"/>
<evidence type="ECO:0000313" key="2">
    <source>
        <dbReference type="EMBL" id="OGI71642.1"/>
    </source>
</evidence>
<organism evidence="2 3">
    <name type="scientific">Candidatus Nomurabacteria bacterium RIFCSPHIGHO2_02_FULL_35_13</name>
    <dbReference type="NCBI Taxonomy" id="1801748"/>
    <lineage>
        <taxon>Bacteria</taxon>
        <taxon>Candidatus Nomuraibacteriota</taxon>
    </lineage>
</organism>
<evidence type="ECO:0000313" key="3">
    <source>
        <dbReference type="Proteomes" id="UP000177112"/>
    </source>
</evidence>
<dbReference type="EMBL" id="MFTY01000004">
    <property type="protein sequence ID" value="OGI71642.1"/>
    <property type="molecule type" value="Genomic_DNA"/>
</dbReference>
<keyword evidence="1" id="KW-1133">Transmembrane helix</keyword>